<name>Q6V7P0_9CAUD</name>
<gene>
    <name evidence="1" type="ORF">Bcep22_gp53</name>
</gene>
<dbReference type="Proteomes" id="UP000001160">
    <property type="component" value="Segment"/>
</dbReference>
<sequence>MQTYIANPVRVSATRIVDVGMTAEESPSGRMVTPLALEDGTNFVADSGMTARYFPQAGDYLVIQEDGYQYLNPREVFERKYRLLVLTDADALADLKGEPRPDNPTS</sequence>
<dbReference type="GeneID" id="2658330"/>
<dbReference type="RefSeq" id="NP_944282.1">
    <property type="nucleotide sequence ID" value="NC_005262.3"/>
</dbReference>
<evidence type="ECO:0000313" key="1">
    <source>
        <dbReference type="EMBL" id="AAQ54986.1"/>
    </source>
</evidence>
<dbReference type="EMBL" id="AY349011">
    <property type="protein sequence ID" value="AAQ54986.1"/>
    <property type="molecule type" value="Genomic_DNA"/>
</dbReference>
<accession>Q6V7P0</accession>
<reference evidence="1 2" key="1">
    <citation type="journal article" date="2011" name="J. Bacteriol.">
        <title>Genomes and Characterization of Phages Bcep22 and BcepIL02, Founders of a Novel Phage Type in Burkholderia cenocepacia.</title>
        <authorList>
            <person name="Gill J.J."/>
            <person name="Summer E.J."/>
            <person name="Russell W.K."/>
            <person name="Cologna S.M."/>
            <person name="Carlile T.M."/>
            <person name="Fuller A.C."/>
            <person name="Kitsopoulos K."/>
            <person name="Mebane L.M."/>
            <person name="Parkinson B.N."/>
            <person name="Sullivan D."/>
            <person name="Carmody L.A."/>
            <person name="Gonzalez C.F."/>
            <person name="Lipuma J.J."/>
            <person name="Young R."/>
        </authorList>
    </citation>
    <scope>NUCLEOTIDE SEQUENCE [LARGE SCALE GENOMIC DNA]</scope>
</reference>
<dbReference type="KEGG" id="vg:2658330"/>
<keyword evidence="2" id="KW-1185">Reference proteome</keyword>
<evidence type="ECO:0000313" key="2">
    <source>
        <dbReference type="Proteomes" id="UP000001160"/>
    </source>
</evidence>
<proteinExistence type="predicted"/>
<protein>
    <submittedName>
        <fullName evidence="1">Uncharacterized protein</fullName>
    </submittedName>
</protein>
<organism evidence="1 2">
    <name type="scientific">Burkholderia phage Bcep22</name>
    <dbReference type="NCBI Taxonomy" id="2883944"/>
    <lineage>
        <taxon>Viruses</taxon>
        <taxon>Duplodnaviria</taxon>
        <taxon>Heunggongvirae</taxon>
        <taxon>Uroviricota</taxon>
        <taxon>Caudoviricetes</taxon>
        <taxon>Lessievirus</taxon>
        <taxon>Lessievirus bcep22</taxon>
    </lineage>
</organism>